<sequence>MNKSVFWGILMILAFGSSCSEDRLYEDYIPLDNVSGWNQNDSLRFELGDVVISGKTSLLAIRFTDNYPFSNFYVRILAKDSSNQILENKLINVPLFDSKTGEPLGEGFGSTYTKYDTLPIQFKPGTNSLTLLQYMRQETLPGIEAAGIKILP</sequence>
<dbReference type="AlphaFoldDB" id="A0A1M7ZEB7"/>
<dbReference type="STRING" id="1073327.SAMN04488108_2604"/>
<dbReference type="Proteomes" id="UP000184609">
    <property type="component" value="Unassembled WGS sequence"/>
</dbReference>
<dbReference type="InterPro" id="IPR020018">
    <property type="entry name" value="Motility-assoc_lipoprot_GldH"/>
</dbReference>
<name>A0A1M7ZEB7_9BACT</name>
<keyword evidence="1" id="KW-0449">Lipoprotein</keyword>
<protein>
    <submittedName>
        <fullName evidence="1">Gliding motility-associated lipoprotein GldH</fullName>
    </submittedName>
</protein>
<dbReference type="EMBL" id="FRXN01000003">
    <property type="protein sequence ID" value="SHO63218.1"/>
    <property type="molecule type" value="Genomic_DNA"/>
</dbReference>
<dbReference type="RefSeq" id="WP_073572223.1">
    <property type="nucleotide sequence ID" value="NZ_FRXN01000003.1"/>
</dbReference>
<evidence type="ECO:0000313" key="1">
    <source>
        <dbReference type="EMBL" id="SHO63218.1"/>
    </source>
</evidence>
<accession>A0A1M7ZEB7</accession>
<proteinExistence type="predicted"/>
<keyword evidence="2" id="KW-1185">Reference proteome</keyword>
<dbReference type="PROSITE" id="PS51257">
    <property type="entry name" value="PROKAR_LIPOPROTEIN"/>
    <property type="match status" value="1"/>
</dbReference>
<dbReference type="Pfam" id="PF14109">
    <property type="entry name" value="GldH_lipo"/>
    <property type="match status" value="1"/>
</dbReference>
<evidence type="ECO:0000313" key="2">
    <source>
        <dbReference type="Proteomes" id="UP000184609"/>
    </source>
</evidence>
<organism evidence="1 2">
    <name type="scientific">Algoriphagus zhangzhouensis</name>
    <dbReference type="NCBI Taxonomy" id="1073327"/>
    <lineage>
        <taxon>Bacteria</taxon>
        <taxon>Pseudomonadati</taxon>
        <taxon>Bacteroidota</taxon>
        <taxon>Cytophagia</taxon>
        <taxon>Cytophagales</taxon>
        <taxon>Cyclobacteriaceae</taxon>
        <taxon>Algoriphagus</taxon>
    </lineage>
</organism>
<reference evidence="2" key="1">
    <citation type="submission" date="2016-12" db="EMBL/GenBank/DDBJ databases">
        <authorList>
            <person name="Varghese N."/>
            <person name="Submissions S."/>
        </authorList>
    </citation>
    <scope>NUCLEOTIDE SEQUENCE [LARGE SCALE GENOMIC DNA]</scope>
    <source>
        <strain evidence="2">DSM 25035</strain>
    </source>
</reference>
<gene>
    <name evidence="1" type="ORF">SAMN04488108_2604</name>
</gene>